<dbReference type="SUPFAM" id="SSF56300">
    <property type="entry name" value="Metallo-dependent phosphatases"/>
    <property type="match status" value="1"/>
</dbReference>
<gene>
    <name evidence="3" type="primary">phoD</name>
    <name evidence="3" type="ORF">Pla52o_38790</name>
</gene>
<dbReference type="AlphaFoldDB" id="A0A5C6CC77"/>
<dbReference type="Pfam" id="PF09423">
    <property type="entry name" value="PhoD"/>
    <property type="match status" value="1"/>
</dbReference>
<reference evidence="3 4" key="1">
    <citation type="submission" date="2019-02" db="EMBL/GenBank/DDBJ databases">
        <title>Deep-cultivation of Planctomycetes and their phenomic and genomic characterization uncovers novel biology.</title>
        <authorList>
            <person name="Wiegand S."/>
            <person name="Jogler M."/>
            <person name="Boedeker C."/>
            <person name="Pinto D."/>
            <person name="Vollmers J."/>
            <person name="Rivas-Marin E."/>
            <person name="Kohn T."/>
            <person name="Peeters S.H."/>
            <person name="Heuer A."/>
            <person name="Rast P."/>
            <person name="Oberbeckmann S."/>
            <person name="Bunk B."/>
            <person name="Jeske O."/>
            <person name="Meyerdierks A."/>
            <person name="Storesund J.E."/>
            <person name="Kallscheuer N."/>
            <person name="Luecker S."/>
            <person name="Lage O.M."/>
            <person name="Pohl T."/>
            <person name="Merkel B.J."/>
            <person name="Hornburger P."/>
            <person name="Mueller R.-W."/>
            <person name="Bruemmer F."/>
            <person name="Labrenz M."/>
            <person name="Spormann A.M."/>
            <person name="Op Den Camp H."/>
            <person name="Overmann J."/>
            <person name="Amann R."/>
            <person name="Jetten M.S.M."/>
            <person name="Mascher T."/>
            <person name="Medema M.H."/>
            <person name="Devos D.P."/>
            <person name="Kaster A.-K."/>
            <person name="Ovreas L."/>
            <person name="Rohde M."/>
            <person name="Galperin M.Y."/>
            <person name="Jogler C."/>
        </authorList>
    </citation>
    <scope>NUCLEOTIDE SEQUENCE [LARGE SCALE GENOMIC DNA]</scope>
    <source>
        <strain evidence="3 4">Pla52o</strain>
    </source>
</reference>
<dbReference type="PANTHER" id="PTHR33987">
    <property type="entry name" value="CALCINEURIN-LIKE METALLO-PHOSPHOESTERASE SUPERFAMILY PROTEIN"/>
    <property type="match status" value="1"/>
</dbReference>
<feature type="domain" description="PhoD-like phosphatase metallophosphatase" evidence="2">
    <location>
        <begin position="64"/>
        <end position="279"/>
    </location>
</feature>
<dbReference type="CDD" id="cd07389">
    <property type="entry name" value="MPP_PhoD"/>
    <property type="match status" value="1"/>
</dbReference>
<sequence precursor="true">MLRRLLLSCSLFSLLAGQPLAWCAEPDTGSPVTGPPGTGMPDTGTPVNRVLFGSCIRQDRPTPILQTMMRAAPQLLLFLGDNIYADTSDIKVMRAKYKQLSSNESFKRLCSLCPVLATWDDHDYGLNDGGADFPQREAAQQAFLDFWGEPEDSARRQQVGIYEAKIFGPPGKRLQVIMLDTRYFRSPLRTGTRRLGGPYMPDDDAKKTILGEAQWTWLEDQLRKPAEIRLIGSSIQFVAEAAGQEAWANLPLERKRLLDMIRSTDAGGVLVLSGDRHWAEFSIAREGAAYPLIDVTSSSLNQKHPRGTPTINRYRAIDQTYHQENFGVISIDWELPDPMIAIEIRDLENKTRIHKSVRLSELQGDSSDQPLQ</sequence>
<dbReference type="InterPro" id="IPR029052">
    <property type="entry name" value="Metallo-depent_PP-like"/>
</dbReference>
<feature type="signal peptide" evidence="1">
    <location>
        <begin position="1"/>
        <end position="24"/>
    </location>
</feature>
<comment type="caution">
    <text evidence="3">The sequence shown here is derived from an EMBL/GenBank/DDBJ whole genome shotgun (WGS) entry which is preliminary data.</text>
</comment>
<name>A0A5C6CC77_9BACT</name>
<accession>A0A5C6CC77</accession>
<dbReference type="RefSeq" id="WP_231612456.1">
    <property type="nucleotide sequence ID" value="NZ_SJPT01000006.1"/>
</dbReference>
<dbReference type="InterPro" id="IPR038607">
    <property type="entry name" value="PhoD-like_sf"/>
</dbReference>
<dbReference type="Gene3D" id="3.60.21.70">
    <property type="entry name" value="PhoD-like phosphatase"/>
    <property type="match status" value="1"/>
</dbReference>
<evidence type="ECO:0000313" key="3">
    <source>
        <dbReference type="EMBL" id="TWU21692.1"/>
    </source>
</evidence>
<dbReference type="GO" id="GO:0004035">
    <property type="term" value="F:alkaline phosphatase activity"/>
    <property type="evidence" value="ECO:0007669"/>
    <property type="project" value="UniProtKB-EC"/>
</dbReference>
<keyword evidence="1" id="KW-0732">Signal</keyword>
<dbReference type="EC" id="3.1.3.1" evidence="3"/>
<keyword evidence="4" id="KW-1185">Reference proteome</keyword>
<dbReference type="InterPro" id="IPR018946">
    <property type="entry name" value="PhoD-like_MPP"/>
</dbReference>
<dbReference type="PANTHER" id="PTHR33987:SF1">
    <property type="entry name" value="CALCINEURIN-LIKE METALLO-PHOSPHOESTERASE SUPERFAMILY PROTEIN"/>
    <property type="match status" value="1"/>
</dbReference>
<evidence type="ECO:0000256" key="1">
    <source>
        <dbReference type="SAM" id="SignalP"/>
    </source>
</evidence>
<proteinExistence type="predicted"/>
<dbReference type="EMBL" id="SJPT01000006">
    <property type="protein sequence ID" value="TWU21692.1"/>
    <property type="molecule type" value="Genomic_DNA"/>
</dbReference>
<dbReference type="Proteomes" id="UP000316304">
    <property type="component" value="Unassembled WGS sequence"/>
</dbReference>
<keyword evidence="3" id="KW-0378">Hydrolase</keyword>
<evidence type="ECO:0000313" key="4">
    <source>
        <dbReference type="Proteomes" id="UP000316304"/>
    </source>
</evidence>
<evidence type="ECO:0000259" key="2">
    <source>
        <dbReference type="Pfam" id="PF09423"/>
    </source>
</evidence>
<protein>
    <submittedName>
        <fullName evidence="3">Alkaline phosphatase D</fullName>
        <ecNumber evidence="3">3.1.3.1</ecNumber>
    </submittedName>
</protein>
<feature type="chain" id="PRO_5023044952" evidence="1">
    <location>
        <begin position="25"/>
        <end position="372"/>
    </location>
</feature>
<organism evidence="3 4">
    <name type="scientific">Novipirellula galeiformis</name>
    <dbReference type="NCBI Taxonomy" id="2528004"/>
    <lineage>
        <taxon>Bacteria</taxon>
        <taxon>Pseudomonadati</taxon>
        <taxon>Planctomycetota</taxon>
        <taxon>Planctomycetia</taxon>
        <taxon>Pirellulales</taxon>
        <taxon>Pirellulaceae</taxon>
        <taxon>Novipirellula</taxon>
    </lineage>
</organism>